<sequence length="57" mass="6354">MVEDATVMQNTVLLSGTGGTGSLDVCFPSFAFFMNHVLMKIDLLKLTFLYVALNYFE</sequence>
<evidence type="ECO:0000313" key="1">
    <source>
        <dbReference type="EMBL" id="JAI05884.1"/>
    </source>
</evidence>
<proteinExistence type="predicted"/>
<protein>
    <submittedName>
        <fullName evidence="1">Uncharacterized protein</fullName>
    </submittedName>
</protein>
<dbReference type="EMBL" id="GBXM01002694">
    <property type="protein sequence ID" value="JAI05884.1"/>
    <property type="molecule type" value="Transcribed_RNA"/>
</dbReference>
<reference evidence="1" key="1">
    <citation type="submission" date="2014-11" db="EMBL/GenBank/DDBJ databases">
        <authorList>
            <person name="Amaro Gonzalez C."/>
        </authorList>
    </citation>
    <scope>NUCLEOTIDE SEQUENCE</scope>
</reference>
<reference evidence="1" key="2">
    <citation type="journal article" date="2015" name="Fish Shellfish Immunol.">
        <title>Early steps in the European eel (Anguilla anguilla)-Vibrio vulnificus interaction in the gills: Role of the RtxA13 toxin.</title>
        <authorList>
            <person name="Callol A."/>
            <person name="Pajuelo D."/>
            <person name="Ebbesson L."/>
            <person name="Teles M."/>
            <person name="MacKenzie S."/>
            <person name="Amaro C."/>
        </authorList>
    </citation>
    <scope>NUCLEOTIDE SEQUENCE</scope>
</reference>
<dbReference type="AlphaFoldDB" id="A0A0E9XW18"/>
<organism evidence="1">
    <name type="scientific">Anguilla anguilla</name>
    <name type="common">European freshwater eel</name>
    <name type="synonym">Muraena anguilla</name>
    <dbReference type="NCBI Taxonomy" id="7936"/>
    <lineage>
        <taxon>Eukaryota</taxon>
        <taxon>Metazoa</taxon>
        <taxon>Chordata</taxon>
        <taxon>Craniata</taxon>
        <taxon>Vertebrata</taxon>
        <taxon>Euteleostomi</taxon>
        <taxon>Actinopterygii</taxon>
        <taxon>Neopterygii</taxon>
        <taxon>Teleostei</taxon>
        <taxon>Anguilliformes</taxon>
        <taxon>Anguillidae</taxon>
        <taxon>Anguilla</taxon>
    </lineage>
</organism>
<name>A0A0E9XW18_ANGAN</name>
<accession>A0A0E9XW18</accession>